<evidence type="ECO:0000313" key="3">
    <source>
        <dbReference type="EMBL" id="TCS84929.1"/>
    </source>
</evidence>
<sequence>MKTQYTWNLCMAMALVILAACSKSEEYKDYMSNGEIIYPARADSIRAYPGEKRVLLTWLTTDPRIVYFNVFWNQGNDSVRVPATHAGNLNVPDTNSVTISDLEEGTYEFSVVSYDEDHNVSIPSLAQANAYGNNYRSTLLNRAVERTEFIAGSGFASIKWHESEGLEAGVEVLYTAGDGAERDLFVPKDTSLTRLPSYKAGTDIRYRTLHLPDTGAIDTFRTDYAIIPAPEMTYRELDKSRFSPVYLPGDVGSAWGWELPFLWDHNTAEGSGFHTPEVMLPQYFTFDLGVKAVLREMKIWQRQGAGMPYNAGNLKRFEVWGSNEPAPDGSFTGWVKLAECESIKPSGLPLGSVTQEDIDYSAAGESFTFPEDTPGVRYIRIKILENWSGSLSNHMMEVSFRGEF</sequence>
<dbReference type="Pfam" id="PF16391">
    <property type="entry name" value="DUF5000"/>
    <property type="match status" value="1"/>
</dbReference>
<evidence type="ECO:0000313" key="4">
    <source>
        <dbReference type="Proteomes" id="UP000295807"/>
    </source>
</evidence>
<dbReference type="OrthoDB" id="1312186at2"/>
<dbReference type="InterPro" id="IPR008979">
    <property type="entry name" value="Galactose-bd-like_sf"/>
</dbReference>
<dbReference type="SUPFAM" id="SSF49785">
    <property type="entry name" value="Galactose-binding domain-like"/>
    <property type="match status" value="1"/>
</dbReference>
<dbReference type="CDD" id="cd00063">
    <property type="entry name" value="FN3"/>
    <property type="match status" value="1"/>
</dbReference>
<dbReference type="InterPro" id="IPR003961">
    <property type="entry name" value="FN3_dom"/>
</dbReference>
<dbReference type="Gene3D" id="2.60.120.260">
    <property type="entry name" value="Galactose-binding domain-like"/>
    <property type="match status" value="1"/>
</dbReference>
<dbReference type="SUPFAM" id="SSF49265">
    <property type="entry name" value="Fibronectin type III"/>
    <property type="match status" value="1"/>
</dbReference>
<feature type="signal peptide" evidence="1">
    <location>
        <begin position="1"/>
        <end position="19"/>
    </location>
</feature>
<dbReference type="InterPro" id="IPR032164">
    <property type="entry name" value="DUF5000"/>
</dbReference>
<dbReference type="EMBL" id="SMAD01000016">
    <property type="protein sequence ID" value="TCS84929.1"/>
    <property type="molecule type" value="Genomic_DNA"/>
</dbReference>
<keyword evidence="4" id="KW-1185">Reference proteome</keyword>
<dbReference type="Gene3D" id="2.60.40.10">
    <property type="entry name" value="Immunoglobulins"/>
    <property type="match status" value="1"/>
</dbReference>
<reference evidence="3 4" key="1">
    <citation type="submission" date="2019-03" db="EMBL/GenBank/DDBJ databases">
        <title>Genomic Encyclopedia of Type Strains, Phase IV (KMG-IV): sequencing the most valuable type-strain genomes for metagenomic binning, comparative biology and taxonomic classification.</title>
        <authorList>
            <person name="Goeker M."/>
        </authorList>
    </citation>
    <scope>NUCLEOTIDE SEQUENCE [LARGE SCALE GENOMIC DNA]</scope>
    <source>
        <strain evidence="3 4">DSM 21100</strain>
    </source>
</reference>
<dbReference type="RefSeq" id="WP_132130535.1">
    <property type="nucleotide sequence ID" value="NZ_CP042432.1"/>
</dbReference>
<dbReference type="Pfam" id="PF16389">
    <property type="entry name" value="DUF4998"/>
    <property type="match status" value="1"/>
</dbReference>
<comment type="caution">
    <text evidence="3">The sequence shown here is derived from an EMBL/GenBank/DDBJ whole genome shotgun (WGS) entry which is preliminary data.</text>
</comment>
<feature type="chain" id="PRO_5020760803" evidence="1">
    <location>
        <begin position="20"/>
        <end position="404"/>
    </location>
</feature>
<gene>
    <name evidence="3" type="ORF">EDD80_11621</name>
</gene>
<dbReference type="InterPro" id="IPR013783">
    <property type="entry name" value="Ig-like_fold"/>
</dbReference>
<evidence type="ECO:0000256" key="1">
    <source>
        <dbReference type="SAM" id="SignalP"/>
    </source>
</evidence>
<proteinExistence type="predicted"/>
<name>A0A4R3KLF9_9SPHI</name>
<dbReference type="AlphaFoldDB" id="A0A4R3KLF9"/>
<accession>A0A4R3KLF9</accession>
<evidence type="ECO:0000259" key="2">
    <source>
        <dbReference type="Pfam" id="PF16391"/>
    </source>
</evidence>
<feature type="domain" description="DUF5000" evidence="2">
    <location>
        <begin position="263"/>
        <end position="400"/>
    </location>
</feature>
<protein>
    <submittedName>
        <fullName evidence="3">Uncharacterized protein DUF5000</fullName>
    </submittedName>
</protein>
<dbReference type="Proteomes" id="UP000295807">
    <property type="component" value="Unassembled WGS sequence"/>
</dbReference>
<dbReference type="InterPro" id="IPR036116">
    <property type="entry name" value="FN3_sf"/>
</dbReference>
<dbReference type="PROSITE" id="PS51257">
    <property type="entry name" value="PROKAR_LIPOPROTEIN"/>
    <property type="match status" value="1"/>
</dbReference>
<keyword evidence="1" id="KW-0732">Signal</keyword>
<organism evidence="3 4">
    <name type="scientific">Anseongella ginsenosidimutans</name>
    <dbReference type="NCBI Taxonomy" id="496056"/>
    <lineage>
        <taxon>Bacteria</taxon>
        <taxon>Pseudomonadati</taxon>
        <taxon>Bacteroidota</taxon>
        <taxon>Sphingobacteriia</taxon>
        <taxon>Sphingobacteriales</taxon>
        <taxon>Sphingobacteriaceae</taxon>
        <taxon>Anseongella</taxon>
    </lineage>
</organism>